<dbReference type="Proteomes" id="UP000054359">
    <property type="component" value="Unassembled WGS sequence"/>
</dbReference>
<dbReference type="OrthoDB" id="6357915at2759"/>
<name>A0A087UA33_STEMI</name>
<protein>
    <submittedName>
        <fullName evidence="2">Uncharacterized protein</fullName>
    </submittedName>
</protein>
<dbReference type="AlphaFoldDB" id="A0A087UA33"/>
<evidence type="ECO:0000313" key="2">
    <source>
        <dbReference type="EMBL" id="KFM74222.1"/>
    </source>
</evidence>
<dbReference type="EMBL" id="KK118931">
    <property type="protein sequence ID" value="KFM74222.1"/>
    <property type="molecule type" value="Genomic_DNA"/>
</dbReference>
<feature type="region of interest" description="Disordered" evidence="1">
    <location>
        <begin position="96"/>
        <end position="120"/>
    </location>
</feature>
<proteinExistence type="predicted"/>
<evidence type="ECO:0000313" key="3">
    <source>
        <dbReference type="Proteomes" id="UP000054359"/>
    </source>
</evidence>
<gene>
    <name evidence="2" type="ORF">X975_17250</name>
</gene>
<accession>A0A087UA33</accession>
<evidence type="ECO:0000256" key="1">
    <source>
        <dbReference type="SAM" id="MobiDB-lite"/>
    </source>
</evidence>
<dbReference type="OMA" id="HESCINP"/>
<feature type="non-terminal residue" evidence="2">
    <location>
        <position position="825"/>
    </location>
</feature>
<sequence>MTQKGFASNKSLNMDSFLHVDKEIEFIVDDSSSQYSFAVPTEKTLELSRKTYSKKNPITYHHYSSSPDKMKVNGNKSVTNACILNLRNSPVEQKKLLRGKRSKDSHPINSKPPKKLKRKETNDIKIINHKINVPESSNKFYKSASNPSLVLDPEVEIIEVKQSSPKSRSVGLLETNIQFTPNYSSAKGKVKDKLDILQRKKNALKMVPQQISEPCYPSNDEVMINEADTAPIMPSSDIPDGTVIEASNSMTNASTSMKWLSADGTDRFSQLNSDNSPATKGAKKDEEKILLPSENKIIGKNTKSRELRRLYANLNEISWFHEKSFQKLLGNRKGHIQHFDKNLRHIKSTVLHKLKRQPKRKTAAKIAALKKTKIATLKHKVPVKCLPIKQVNEKVLVSKQISKMNTIKQKVNVIKKHGTSNLYTKKHIINQNNKKIIQNMKKGTKINSISKKYIDAKIRKENKKKGVKMSNGKKYINVRLKENSNAGIKKGNISVKNKKENVSAKRKENINNDIKKTVNANPKKLIVMHTGNKKDNVLNTSDKKKVITSSEKKIHSASISSKKISITAPLMKKASSVTPIMKKASVVNISDKKLTATTNFKLSNTDPKNNIKKTTKVVPKIVFRGKNTTVPSSRIDFSVASGSGLQNACNIFKTDVCSPNPCAIKKASLLKDMYKNLEKVEISNEVDIYRKIISGEKEIYSAFQRGSKLRVTLEPLEHTDWWTDECYESVKKEMLQQALLKAIEKKDQESINAMFRELHESCINPQNNNKVTKKKRPEEEALRSSVRQSEGAFRYKEIVVKKHTNYMQFVLVPNPSKQNSLTIEV</sequence>
<keyword evidence="3" id="KW-1185">Reference proteome</keyword>
<reference evidence="2 3" key="1">
    <citation type="submission" date="2013-11" db="EMBL/GenBank/DDBJ databases">
        <title>Genome sequencing of Stegodyphus mimosarum.</title>
        <authorList>
            <person name="Bechsgaard J."/>
        </authorList>
    </citation>
    <scope>NUCLEOTIDE SEQUENCE [LARGE SCALE GENOMIC DNA]</scope>
</reference>
<organism evidence="2 3">
    <name type="scientific">Stegodyphus mimosarum</name>
    <name type="common">African social velvet spider</name>
    <dbReference type="NCBI Taxonomy" id="407821"/>
    <lineage>
        <taxon>Eukaryota</taxon>
        <taxon>Metazoa</taxon>
        <taxon>Ecdysozoa</taxon>
        <taxon>Arthropoda</taxon>
        <taxon>Chelicerata</taxon>
        <taxon>Arachnida</taxon>
        <taxon>Araneae</taxon>
        <taxon>Araneomorphae</taxon>
        <taxon>Entelegynae</taxon>
        <taxon>Eresoidea</taxon>
        <taxon>Eresidae</taxon>
        <taxon>Stegodyphus</taxon>
    </lineage>
</organism>